<dbReference type="PRINTS" id="PR00160">
    <property type="entry name" value="GLUTAREDOXIN"/>
</dbReference>
<dbReference type="InterPro" id="IPR011767">
    <property type="entry name" value="GLR_AS"/>
</dbReference>
<dbReference type="OMA" id="IYTSPLC"/>
<dbReference type="InterPro" id="IPR036249">
    <property type="entry name" value="Thioredoxin-like_sf"/>
</dbReference>
<dbReference type="InterPro" id="IPR002109">
    <property type="entry name" value="Glutaredoxin"/>
</dbReference>
<name>A0A023AZI2_GRENI</name>
<dbReference type="CDD" id="cd03419">
    <property type="entry name" value="GRX_GRXh_1_2_like"/>
    <property type="match status" value="1"/>
</dbReference>
<keyword evidence="1" id="KW-0813">Transport</keyword>
<dbReference type="eggNOG" id="KOG1752">
    <property type="taxonomic scope" value="Eukaryota"/>
</dbReference>
<dbReference type="Gene3D" id="3.40.30.10">
    <property type="entry name" value="Glutaredoxin"/>
    <property type="match status" value="1"/>
</dbReference>
<dbReference type="GO" id="GO:0005737">
    <property type="term" value="C:cytoplasm"/>
    <property type="evidence" value="ECO:0007669"/>
    <property type="project" value="TreeGrafter"/>
</dbReference>
<evidence type="ECO:0000256" key="1">
    <source>
        <dbReference type="ARBA" id="ARBA00022448"/>
    </source>
</evidence>
<proteinExistence type="predicted"/>
<evidence type="ECO:0000259" key="5">
    <source>
        <dbReference type="Pfam" id="PF00462"/>
    </source>
</evidence>
<dbReference type="EMBL" id="AFNH02001168">
    <property type="protein sequence ID" value="EZG43894.1"/>
    <property type="molecule type" value="Genomic_DNA"/>
</dbReference>
<dbReference type="GeneID" id="22915430"/>
<comment type="caution">
    <text evidence="6">The sequence shown here is derived from an EMBL/GenBank/DDBJ whole genome shotgun (WGS) entry which is preliminary data.</text>
</comment>
<protein>
    <submittedName>
        <fullName evidence="6">Glutaredoxin</fullName>
    </submittedName>
</protein>
<dbReference type="OrthoDB" id="44061at2759"/>
<dbReference type="SUPFAM" id="SSF52833">
    <property type="entry name" value="Thioredoxin-like"/>
    <property type="match status" value="1"/>
</dbReference>
<dbReference type="RefSeq" id="XP_011132937.1">
    <property type="nucleotide sequence ID" value="XM_011134635.1"/>
</dbReference>
<dbReference type="PROSITE" id="PS51354">
    <property type="entry name" value="GLUTAREDOXIN_2"/>
    <property type="match status" value="1"/>
</dbReference>
<evidence type="ECO:0000313" key="7">
    <source>
        <dbReference type="Proteomes" id="UP000019763"/>
    </source>
</evidence>
<dbReference type="GO" id="GO:0015038">
    <property type="term" value="F:glutathione disulfide oxidoreductase activity"/>
    <property type="evidence" value="ECO:0007669"/>
    <property type="project" value="TreeGrafter"/>
</dbReference>
<dbReference type="AlphaFoldDB" id="A0A023AZI2"/>
<dbReference type="PANTHER" id="PTHR45694">
    <property type="entry name" value="GLUTAREDOXIN 2"/>
    <property type="match status" value="1"/>
</dbReference>
<gene>
    <name evidence="6" type="ORF">GNI_156620</name>
</gene>
<evidence type="ECO:0000313" key="6">
    <source>
        <dbReference type="EMBL" id="EZG43894.1"/>
    </source>
</evidence>
<evidence type="ECO:0000256" key="2">
    <source>
        <dbReference type="ARBA" id="ARBA00022982"/>
    </source>
</evidence>
<dbReference type="InterPro" id="IPR014025">
    <property type="entry name" value="Glutaredoxin_subgr"/>
</dbReference>
<evidence type="ECO:0000256" key="3">
    <source>
        <dbReference type="ARBA" id="ARBA00023157"/>
    </source>
</evidence>
<feature type="domain" description="Glutaredoxin" evidence="5">
    <location>
        <begin position="11"/>
        <end position="75"/>
    </location>
</feature>
<sequence length="101" mass="11014">MVQTMLSSAPVVVFSKTYCPYCKIAKDALQKAVTDEYVKVYELDTMSEGSSIQAQLPALSGIKTVPQVFLNKEFIGDGSTIAAMYKTGELTEKLRKAGLLN</sequence>
<dbReference type="PANTHER" id="PTHR45694:SF18">
    <property type="entry name" value="GLUTAREDOXIN-1-RELATED"/>
    <property type="match status" value="1"/>
</dbReference>
<organism evidence="6 7">
    <name type="scientific">Gregarina niphandrodes</name>
    <name type="common">Septate eugregarine</name>
    <dbReference type="NCBI Taxonomy" id="110365"/>
    <lineage>
        <taxon>Eukaryota</taxon>
        <taxon>Sar</taxon>
        <taxon>Alveolata</taxon>
        <taxon>Apicomplexa</taxon>
        <taxon>Conoidasida</taxon>
        <taxon>Gregarinasina</taxon>
        <taxon>Eugregarinorida</taxon>
        <taxon>Gregarinidae</taxon>
        <taxon>Gregarina</taxon>
    </lineage>
</organism>
<keyword evidence="3" id="KW-1015">Disulfide bond</keyword>
<evidence type="ECO:0000256" key="4">
    <source>
        <dbReference type="ARBA" id="ARBA00023284"/>
    </source>
</evidence>
<accession>A0A023AZI2</accession>
<dbReference type="NCBIfam" id="TIGR02180">
    <property type="entry name" value="GRX_euk"/>
    <property type="match status" value="1"/>
</dbReference>
<dbReference type="Proteomes" id="UP000019763">
    <property type="component" value="Unassembled WGS sequence"/>
</dbReference>
<dbReference type="VEuPathDB" id="CryptoDB:GNI_156620"/>
<dbReference type="Pfam" id="PF00462">
    <property type="entry name" value="Glutaredoxin"/>
    <property type="match status" value="1"/>
</dbReference>
<keyword evidence="4" id="KW-0676">Redox-active center</keyword>
<keyword evidence="2" id="KW-0249">Electron transport</keyword>
<dbReference type="GO" id="GO:0034599">
    <property type="term" value="P:cellular response to oxidative stress"/>
    <property type="evidence" value="ECO:0007669"/>
    <property type="project" value="TreeGrafter"/>
</dbReference>
<keyword evidence="7" id="KW-1185">Reference proteome</keyword>
<dbReference type="InterPro" id="IPR011899">
    <property type="entry name" value="Glutaredoxin_euk/vir"/>
</dbReference>
<reference evidence="6" key="1">
    <citation type="submission" date="2013-12" db="EMBL/GenBank/DDBJ databases">
        <authorList>
            <person name="Omoto C.K."/>
            <person name="Sibley D."/>
            <person name="Venepally P."/>
            <person name="Hadjithomas M."/>
            <person name="Karamycheva S."/>
            <person name="Brunk B."/>
            <person name="Roos D."/>
            <person name="Caler E."/>
            <person name="Lorenzi H."/>
        </authorList>
    </citation>
    <scope>NUCLEOTIDE SEQUENCE</scope>
</reference>
<dbReference type="PROSITE" id="PS00195">
    <property type="entry name" value="GLUTAREDOXIN_1"/>
    <property type="match status" value="1"/>
</dbReference>